<keyword evidence="2" id="KW-0812">Transmembrane</keyword>
<keyword evidence="2" id="KW-0472">Membrane</keyword>
<gene>
    <name evidence="3" type="ORF">E6K80_10710</name>
</gene>
<accession>A0A538U1E5</accession>
<protein>
    <submittedName>
        <fullName evidence="3">HlyD family secretion protein</fullName>
    </submittedName>
</protein>
<evidence type="ECO:0000256" key="2">
    <source>
        <dbReference type="SAM" id="Phobius"/>
    </source>
</evidence>
<feature type="region of interest" description="Disordered" evidence="1">
    <location>
        <begin position="1"/>
        <end position="46"/>
    </location>
</feature>
<dbReference type="AlphaFoldDB" id="A0A538U1E5"/>
<evidence type="ECO:0000256" key="1">
    <source>
        <dbReference type="SAM" id="MobiDB-lite"/>
    </source>
</evidence>
<evidence type="ECO:0000313" key="3">
    <source>
        <dbReference type="EMBL" id="TMQ69736.1"/>
    </source>
</evidence>
<dbReference type="Proteomes" id="UP000319836">
    <property type="component" value="Unassembled WGS sequence"/>
</dbReference>
<evidence type="ECO:0000313" key="4">
    <source>
        <dbReference type="Proteomes" id="UP000319836"/>
    </source>
</evidence>
<organism evidence="3 4">
    <name type="scientific">Eiseniibacteriota bacterium</name>
    <dbReference type="NCBI Taxonomy" id="2212470"/>
    <lineage>
        <taxon>Bacteria</taxon>
        <taxon>Candidatus Eiseniibacteriota</taxon>
    </lineage>
</organism>
<feature type="transmembrane region" description="Helical" evidence="2">
    <location>
        <begin position="52"/>
        <end position="70"/>
    </location>
</feature>
<keyword evidence="2" id="KW-1133">Transmembrane helix</keyword>
<proteinExistence type="predicted"/>
<dbReference type="EMBL" id="VBPA01000272">
    <property type="protein sequence ID" value="TMQ69736.1"/>
    <property type="molecule type" value="Genomic_DNA"/>
</dbReference>
<sequence length="119" mass="12311">MSTNPGVPQAGTATVDPPTAAPRPQGQAPTAAPERPAPPVAPVAKTNGSRRPVVLVVLAVLALLGIGWGVRQYLWGRSHVRTDDAQVEGHVVPVLAKVTGYVTQVPVVDNQMANAGELL</sequence>
<name>A0A538U1E5_UNCEI</name>
<reference evidence="3 4" key="1">
    <citation type="journal article" date="2019" name="Nat. Microbiol.">
        <title>Mediterranean grassland soil C-N compound turnover is dependent on rainfall and depth, and is mediated by genomically divergent microorganisms.</title>
        <authorList>
            <person name="Diamond S."/>
            <person name="Andeer P.F."/>
            <person name="Li Z."/>
            <person name="Crits-Christoph A."/>
            <person name="Burstein D."/>
            <person name="Anantharaman K."/>
            <person name="Lane K.R."/>
            <person name="Thomas B.C."/>
            <person name="Pan C."/>
            <person name="Northen T.R."/>
            <person name="Banfield J.F."/>
        </authorList>
    </citation>
    <scope>NUCLEOTIDE SEQUENCE [LARGE SCALE GENOMIC DNA]</scope>
    <source>
        <strain evidence="3">WS_10</strain>
    </source>
</reference>
<comment type="caution">
    <text evidence="3">The sequence shown here is derived from an EMBL/GenBank/DDBJ whole genome shotgun (WGS) entry which is preliminary data.</text>
</comment>
<feature type="non-terminal residue" evidence="3">
    <location>
        <position position="119"/>
    </location>
</feature>